<feature type="transmembrane region" description="Helical" evidence="1">
    <location>
        <begin position="91"/>
        <end position="110"/>
    </location>
</feature>
<reference evidence="2 3" key="1">
    <citation type="submission" date="2018-07" db="EMBL/GenBank/DDBJ databases">
        <title>Halioglobus sp. genome submission.</title>
        <authorList>
            <person name="Ye M.-Q."/>
            <person name="Du Z.-J."/>
        </authorList>
    </citation>
    <scope>NUCLEOTIDE SEQUENCE [LARGE SCALE GENOMIC DNA]</scope>
    <source>
        <strain evidence="2 3">U0301</strain>
    </source>
</reference>
<sequence length="116" mass="12635">MTGPSFNRASHFSLVWAFVLAVLTLVEWRSLDRDPLAETIYLPFIERQVTLSKAAASPGQADPSTSARLRGDTAGNALQTTVQISFNGPLFLIYFAVPIVIFHGFGLLIARLRGAT</sequence>
<gene>
    <name evidence="2" type="ORF">DWB85_10555</name>
</gene>
<dbReference type="OrthoDB" id="5740214at2"/>
<keyword evidence="1" id="KW-1133">Transmembrane helix</keyword>
<proteinExistence type="predicted"/>
<keyword evidence="1" id="KW-0812">Transmembrane</keyword>
<feature type="transmembrane region" description="Helical" evidence="1">
    <location>
        <begin position="12"/>
        <end position="31"/>
    </location>
</feature>
<evidence type="ECO:0000256" key="1">
    <source>
        <dbReference type="SAM" id="Phobius"/>
    </source>
</evidence>
<comment type="caution">
    <text evidence="2">The sequence shown here is derived from an EMBL/GenBank/DDBJ whole genome shotgun (WGS) entry which is preliminary data.</text>
</comment>
<dbReference type="EMBL" id="QRAN01000010">
    <property type="protein sequence ID" value="RLQ21724.1"/>
    <property type="molecule type" value="Genomic_DNA"/>
</dbReference>
<name>A0A3L7DWN8_9GAMM</name>
<dbReference type="RefSeq" id="WP_117954291.1">
    <property type="nucleotide sequence ID" value="NZ_QRAN01000010.1"/>
</dbReference>
<dbReference type="Proteomes" id="UP000265509">
    <property type="component" value="Unassembled WGS sequence"/>
</dbReference>
<evidence type="ECO:0000313" key="2">
    <source>
        <dbReference type="EMBL" id="RLQ21724.1"/>
    </source>
</evidence>
<evidence type="ECO:0000313" key="3">
    <source>
        <dbReference type="Proteomes" id="UP000265509"/>
    </source>
</evidence>
<keyword evidence="1" id="KW-0472">Membrane</keyword>
<keyword evidence="3" id="KW-1185">Reference proteome</keyword>
<dbReference type="AlphaFoldDB" id="A0A3L7DWN8"/>
<protein>
    <submittedName>
        <fullName evidence="2">Uncharacterized protein</fullName>
    </submittedName>
</protein>
<accession>A0A3L7DWN8</accession>
<organism evidence="2 3">
    <name type="scientific">Seongchinamella sediminis</name>
    <dbReference type="NCBI Taxonomy" id="2283635"/>
    <lineage>
        <taxon>Bacteria</taxon>
        <taxon>Pseudomonadati</taxon>
        <taxon>Pseudomonadota</taxon>
        <taxon>Gammaproteobacteria</taxon>
        <taxon>Cellvibrionales</taxon>
        <taxon>Halieaceae</taxon>
        <taxon>Seongchinamella</taxon>
    </lineage>
</organism>